<dbReference type="FunFam" id="3.40.309.10:FF:000003">
    <property type="entry name" value="Aldehyde dehydrogenase"/>
    <property type="match status" value="1"/>
</dbReference>
<dbReference type="GO" id="GO:0005737">
    <property type="term" value="C:cytoplasm"/>
    <property type="evidence" value="ECO:0007669"/>
    <property type="project" value="TreeGrafter"/>
</dbReference>
<dbReference type="InterPro" id="IPR016163">
    <property type="entry name" value="Ald_DH_C"/>
</dbReference>
<dbReference type="PANTHER" id="PTHR43570">
    <property type="entry name" value="ALDEHYDE DEHYDROGENASE"/>
    <property type="match status" value="1"/>
</dbReference>
<sequence length="459" mass="52099">MSASIKEIIINQRTFFNSQQTKDITFRKKVLKKLYSEILKREKQICDALYNDFKKSEFESLISETQFTLAEIKDLIKNLKRWCEPERVLASLTNFPSQDWIYKEPYGTVLIISPWNYPFQLAMVPLASAIAAGNTVALKPSEFTPNTSHIIIQIVTAVFNKLHVTVFEGGVETSQILLKEKWDYIFFTGSTNVGKIVYKAAAENLTPVTLELGGKNPCIVDETANIKLAAKRIAWGKFLNGGQTCIAPDYILIPPQVKFDFLKELKNEITRAYGTEPKKSQDFPRIINKKNFDRLAKMLENETIVLGGITDESEFYISPTIIDEPKPDSEVMKDEIFGPILPVISYTSEEHLEEIITSYNKPLSLYIFSARKSFIKKMIKKYSFGGGCVNDTIANFTNKNLPFGGVGSSGIGAYHGKMNFDTFSHKKAIVKKANWLDIPLRYAPYGKKIWLAKKIRKLF</sequence>
<evidence type="ECO:0000259" key="8">
    <source>
        <dbReference type="Pfam" id="PF00171"/>
    </source>
</evidence>
<dbReference type="InterPro" id="IPR015590">
    <property type="entry name" value="Aldehyde_DH_dom"/>
</dbReference>
<accession>A0A9E6ZNP0</accession>
<dbReference type="FunFam" id="3.40.605.10:FF:000004">
    <property type="entry name" value="Aldehyde dehydrogenase"/>
    <property type="match status" value="1"/>
</dbReference>
<keyword evidence="2 4" id="KW-0560">Oxidoreductase</keyword>
<evidence type="ECO:0000256" key="4">
    <source>
        <dbReference type="PIRNR" id="PIRNR036492"/>
    </source>
</evidence>
<dbReference type="AlphaFoldDB" id="A0A9E6ZNP0"/>
<comment type="similarity">
    <text evidence="1 4 7">Belongs to the aldehyde dehydrogenase family.</text>
</comment>
<dbReference type="Pfam" id="PF00171">
    <property type="entry name" value="Aldedh"/>
    <property type="match status" value="1"/>
</dbReference>
<keyword evidence="10" id="KW-1185">Reference proteome</keyword>
<reference evidence="9" key="1">
    <citation type="submission" date="2022-03" db="EMBL/GenBank/DDBJ databases">
        <title>Description of Abyssus ytuae gen. nov., sp. nov., a novel member of the family Flavobacteriaceae isolated from the sediment of Mariana Trench.</title>
        <authorList>
            <person name="Zhang J."/>
            <person name="Xu X."/>
        </authorList>
    </citation>
    <scope>NUCLEOTIDE SEQUENCE</scope>
    <source>
        <strain evidence="9">MT3330</strain>
    </source>
</reference>
<dbReference type="EMBL" id="CP094358">
    <property type="protein sequence ID" value="UOB17705.1"/>
    <property type="molecule type" value="Genomic_DNA"/>
</dbReference>
<dbReference type="KEGG" id="fbm:MQE35_00055"/>
<name>A0A9E6ZNP0_9FLAO</name>
<evidence type="ECO:0000256" key="7">
    <source>
        <dbReference type="RuleBase" id="RU003345"/>
    </source>
</evidence>
<dbReference type="GO" id="GO:0006081">
    <property type="term" value="P:aldehyde metabolic process"/>
    <property type="evidence" value="ECO:0007669"/>
    <property type="project" value="InterPro"/>
</dbReference>
<evidence type="ECO:0000256" key="1">
    <source>
        <dbReference type="ARBA" id="ARBA00009986"/>
    </source>
</evidence>
<proteinExistence type="inferred from homology"/>
<dbReference type="SUPFAM" id="SSF53720">
    <property type="entry name" value="ALDH-like"/>
    <property type="match status" value="1"/>
</dbReference>
<dbReference type="InterPro" id="IPR029510">
    <property type="entry name" value="Ald_DH_CS_GLU"/>
</dbReference>
<evidence type="ECO:0000313" key="10">
    <source>
        <dbReference type="Proteomes" id="UP000831290"/>
    </source>
</evidence>
<feature type="active site" evidence="5">
    <location>
        <position position="245"/>
    </location>
</feature>
<feature type="domain" description="Aldehyde dehydrogenase" evidence="8">
    <location>
        <begin position="11"/>
        <end position="428"/>
    </location>
</feature>
<evidence type="ECO:0000313" key="9">
    <source>
        <dbReference type="EMBL" id="UOB17705.1"/>
    </source>
</evidence>
<dbReference type="RefSeq" id="WP_255843363.1">
    <property type="nucleotide sequence ID" value="NZ_CP094358.1"/>
</dbReference>
<evidence type="ECO:0000256" key="6">
    <source>
        <dbReference type="PROSITE-ProRule" id="PRU10007"/>
    </source>
</evidence>
<keyword evidence="3" id="KW-0520">NAD</keyword>
<dbReference type="CDD" id="cd07136">
    <property type="entry name" value="ALDH_YwdH-P39616"/>
    <property type="match status" value="1"/>
</dbReference>
<dbReference type="PROSITE" id="PS00070">
    <property type="entry name" value="ALDEHYDE_DEHYDR_CYS"/>
    <property type="match status" value="1"/>
</dbReference>
<dbReference type="Gene3D" id="3.40.309.10">
    <property type="entry name" value="Aldehyde Dehydrogenase, Chain A, domain 2"/>
    <property type="match status" value="1"/>
</dbReference>
<protein>
    <recommendedName>
        <fullName evidence="4">Aldehyde dehydrogenase</fullName>
    </recommendedName>
</protein>
<dbReference type="InterPro" id="IPR016160">
    <property type="entry name" value="Ald_DH_CS_CYS"/>
</dbReference>
<dbReference type="GO" id="GO:0004029">
    <property type="term" value="F:aldehyde dehydrogenase (NAD+) activity"/>
    <property type="evidence" value="ECO:0007669"/>
    <property type="project" value="TreeGrafter"/>
</dbReference>
<dbReference type="InterPro" id="IPR016162">
    <property type="entry name" value="Ald_DH_N"/>
</dbReference>
<evidence type="ECO:0000256" key="3">
    <source>
        <dbReference type="ARBA" id="ARBA00023027"/>
    </source>
</evidence>
<dbReference type="InterPro" id="IPR012394">
    <property type="entry name" value="Aldehyde_DH_NAD(P)"/>
</dbReference>
<dbReference type="InterPro" id="IPR016161">
    <property type="entry name" value="Ald_DH/histidinol_DH"/>
</dbReference>
<dbReference type="PROSITE" id="PS00687">
    <property type="entry name" value="ALDEHYDE_DEHYDR_GLU"/>
    <property type="match status" value="1"/>
</dbReference>
<organism evidence="9 10">
    <name type="scientific">Abyssalbus ytuae</name>
    <dbReference type="NCBI Taxonomy" id="2926907"/>
    <lineage>
        <taxon>Bacteria</taxon>
        <taxon>Pseudomonadati</taxon>
        <taxon>Bacteroidota</taxon>
        <taxon>Flavobacteriia</taxon>
        <taxon>Flavobacteriales</taxon>
        <taxon>Flavobacteriaceae</taxon>
        <taxon>Abyssalbus</taxon>
    </lineage>
</organism>
<dbReference type="Gene3D" id="3.40.605.10">
    <property type="entry name" value="Aldehyde Dehydrogenase, Chain A, domain 1"/>
    <property type="match status" value="1"/>
</dbReference>
<evidence type="ECO:0000256" key="5">
    <source>
        <dbReference type="PIRSR" id="PIRSR036492-1"/>
    </source>
</evidence>
<dbReference type="PANTHER" id="PTHR43570:SF16">
    <property type="entry name" value="ALDEHYDE DEHYDROGENASE TYPE III, ISOFORM Q"/>
    <property type="match status" value="1"/>
</dbReference>
<dbReference type="Proteomes" id="UP000831290">
    <property type="component" value="Chromosome"/>
</dbReference>
<feature type="active site" evidence="5 6">
    <location>
        <position position="211"/>
    </location>
</feature>
<evidence type="ECO:0000256" key="2">
    <source>
        <dbReference type="ARBA" id="ARBA00023002"/>
    </source>
</evidence>
<gene>
    <name evidence="9" type="ORF">MQE35_00055</name>
</gene>
<dbReference type="PIRSF" id="PIRSF036492">
    <property type="entry name" value="ALDH"/>
    <property type="match status" value="1"/>
</dbReference>